<evidence type="ECO:0000256" key="2">
    <source>
        <dbReference type="PROSITE-ProRule" id="PRU00703"/>
    </source>
</evidence>
<sequence>MENILFMLVPKKEVVFLPTNCSVQFALDVMDKNGYSAIPVINDKGKYVGTITEGDLLWAMRNNPKMTFETASRFTLTDVKRNRKVVPAGINESLSRIVELSKSQNFVPVVDDNGTFIGLITRQEVIDYLLKKDRVLQEAIV</sequence>
<dbReference type="PANTHER" id="PTHR43080">
    <property type="entry name" value="CBS DOMAIN-CONTAINING PROTEIN CBSX3, MITOCHONDRIAL"/>
    <property type="match status" value="1"/>
</dbReference>
<dbReference type="KEGG" id="alka:J0B03_04470"/>
<dbReference type="CDD" id="cd09834">
    <property type="entry name" value="CBS_pair_bac"/>
    <property type="match status" value="1"/>
</dbReference>
<feature type="domain" description="CBS" evidence="3">
    <location>
        <begin position="71"/>
        <end position="135"/>
    </location>
</feature>
<evidence type="ECO:0000313" key="5">
    <source>
        <dbReference type="Proteomes" id="UP000663499"/>
    </source>
</evidence>
<gene>
    <name evidence="4" type="ORF">J0B03_04470</name>
</gene>
<dbReference type="Pfam" id="PF00571">
    <property type="entry name" value="CBS"/>
    <property type="match status" value="2"/>
</dbReference>
<name>A0A975AIP9_9FIRM</name>
<dbReference type="PROSITE" id="PS51371">
    <property type="entry name" value="CBS"/>
    <property type="match status" value="2"/>
</dbReference>
<evidence type="ECO:0000256" key="1">
    <source>
        <dbReference type="ARBA" id="ARBA00023122"/>
    </source>
</evidence>
<feature type="domain" description="CBS" evidence="3">
    <location>
        <begin position="8"/>
        <end position="66"/>
    </location>
</feature>
<protein>
    <submittedName>
        <fullName evidence="4">CBS domain-containing protein</fullName>
    </submittedName>
</protein>
<evidence type="ECO:0000259" key="3">
    <source>
        <dbReference type="PROSITE" id="PS51371"/>
    </source>
</evidence>
<dbReference type="InterPro" id="IPR000644">
    <property type="entry name" value="CBS_dom"/>
</dbReference>
<accession>A0A975AIP9</accession>
<dbReference type="InterPro" id="IPR051257">
    <property type="entry name" value="Diverse_CBS-Domain"/>
</dbReference>
<reference evidence="4" key="1">
    <citation type="submission" date="2021-03" db="EMBL/GenBank/DDBJ databases">
        <title>Alkalibacter marinus sp. nov., isolated from tidal flat sediment.</title>
        <authorList>
            <person name="Namirimu T."/>
            <person name="Yang J.-A."/>
            <person name="Yang S.-H."/>
            <person name="Kim Y.-J."/>
            <person name="Kwon K.K."/>
        </authorList>
    </citation>
    <scope>NUCLEOTIDE SEQUENCE</scope>
    <source>
        <strain evidence="4">ES005</strain>
    </source>
</reference>
<dbReference type="InterPro" id="IPR046342">
    <property type="entry name" value="CBS_dom_sf"/>
</dbReference>
<proteinExistence type="predicted"/>
<dbReference type="Gene3D" id="3.10.580.10">
    <property type="entry name" value="CBS-domain"/>
    <property type="match status" value="1"/>
</dbReference>
<dbReference type="SUPFAM" id="SSF54631">
    <property type="entry name" value="CBS-domain pair"/>
    <property type="match status" value="1"/>
</dbReference>
<dbReference type="SMART" id="SM00116">
    <property type="entry name" value="CBS"/>
    <property type="match status" value="2"/>
</dbReference>
<organism evidence="4 5">
    <name type="scientific">Alkalibacter rhizosphaerae</name>
    <dbReference type="NCBI Taxonomy" id="2815577"/>
    <lineage>
        <taxon>Bacteria</taxon>
        <taxon>Bacillati</taxon>
        <taxon>Bacillota</taxon>
        <taxon>Clostridia</taxon>
        <taxon>Eubacteriales</taxon>
        <taxon>Eubacteriaceae</taxon>
        <taxon>Alkalibacter</taxon>
    </lineage>
</organism>
<keyword evidence="1 2" id="KW-0129">CBS domain</keyword>
<dbReference type="PANTHER" id="PTHR43080:SF26">
    <property type="entry name" value="REGULATORY PROTEIN"/>
    <property type="match status" value="1"/>
</dbReference>
<evidence type="ECO:0000313" key="4">
    <source>
        <dbReference type="EMBL" id="QSX09323.1"/>
    </source>
</evidence>
<dbReference type="RefSeq" id="WP_207300658.1">
    <property type="nucleotide sequence ID" value="NZ_CP071444.1"/>
</dbReference>
<dbReference type="EMBL" id="CP071444">
    <property type="protein sequence ID" value="QSX09323.1"/>
    <property type="molecule type" value="Genomic_DNA"/>
</dbReference>
<dbReference type="Proteomes" id="UP000663499">
    <property type="component" value="Chromosome"/>
</dbReference>
<keyword evidence="5" id="KW-1185">Reference proteome</keyword>
<dbReference type="AlphaFoldDB" id="A0A975AIP9"/>